<evidence type="ECO:0000313" key="2">
    <source>
        <dbReference type="Proteomes" id="UP000654123"/>
    </source>
</evidence>
<dbReference type="Proteomes" id="UP000654123">
    <property type="component" value="Unassembled WGS sequence"/>
</dbReference>
<name>A0A918B4N1_9ACTN</name>
<evidence type="ECO:0000313" key="1">
    <source>
        <dbReference type="EMBL" id="GGQ18763.1"/>
    </source>
</evidence>
<proteinExistence type="predicted"/>
<keyword evidence="2" id="KW-1185">Reference proteome</keyword>
<dbReference type="EMBL" id="BMSV01000008">
    <property type="protein sequence ID" value="GGQ18763.1"/>
    <property type="molecule type" value="Genomic_DNA"/>
</dbReference>
<sequence>MLAFGTLPLTFDSAPSPWAHPGGPRTAVPAASRDIALRDTTDGSCLPTREPVAAI</sequence>
<comment type="caution">
    <text evidence="1">The sequence shown here is derived from an EMBL/GenBank/DDBJ whole genome shotgun (WGS) entry which is preliminary data.</text>
</comment>
<reference evidence="1" key="1">
    <citation type="journal article" date="2014" name="Int. J. Syst. Evol. Microbiol.">
        <title>Complete genome sequence of Corynebacterium casei LMG S-19264T (=DSM 44701T), isolated from a smear-ripened cheese.</title>
        <authorList>
            <consortium name="US DOE Joint Genome Institute (JGI-PGF)"/>
            <person name="Walter F."/>
            <person name="Albersmeier A."/>
            <person name="Kalinowski J."/>
            <person name="Ruckert C."/>
        </authorList>
    </citation>
    <scope>NUCLEOTIDE SEQUENCE</scope>
    <source>
        <strain evidence="1">JCM 4335</strain>
    </source>
</reference>
<reference evidence="1" key="2">
    <citation type="submission" date="2020-09" db="EMBL/GenBank/DDBJ databases">
        <authorList>
            <person name="Sun Q."/>
            <person name="Ohkuma M."/>
        </authorList>
    </citation>
    <scope>NUCLEOTIDE SEQUENCE</scope>
    <source>
        <strain evidence="1">JCM 4335</strain>
    </source>
</reference>
<protein>
    <submittedName>
        <fullName evidence="1">Uncharacterized protein</fullName>
    </submittedName>
</protein>
<dbReference type="AlphaFoldDB" id="A0A918B4N1"/>
<accession>A0A918B4N1</accession>
<organism evidence="1 2">
    <name type="scientific">Streptomyces roseolilacinus</name>
    <dbReference type="NCBI Taxonomy" id="66904"/>
    <lineage>
        <taxon>Bacteria</taxon>
        <taxon>Bacillati</taxon>
        <taxon>Actinomycetota</taxon>
        <taxon>Actinomycetes</taxon>
        <taxon>Kitasatosporales</taxon>
        <taxon>Streptomycetaceae</taxon>
        <taxon>Streptomyces</taxon>
    </lineage>
</organism>
<gene>
    <name evidence="1" type="ORF">GCM10010249_41750</name>
</gene>